<dbReference type="EMBL" id="BARV01031642">
    <property type="protein sequence ID" value="GAI39959.1"/>
    <property type="molecule type" value="Genomic_DNA"/>
</dbReference>
<dbReference type="InterPro" id="IPR022648">
    <property type="entry name" value="Pr_cel_nuc_antig_N"/>
</dbReference>
<dbReference type="SUPFAM" id="SSF55979">
    <property type="entry name" value="DNA clamp"/>
    <property type="match status" value="1"/>
</dbReference>
<dbReference type="InterPro" id="IPR022659">
    <property type="entry name" value="Pr_cel_nuc_antig_CS"/>
</dbReference>
<protein>
    <recommendedName>
        <fullName evidence="2">Proliferating cell nuclear antigen PCNA N-terminal domain-containing protein</fullName>
    </recommendedName>
</protein>
<evidence type="ECO:0000259" key="2">
    <source>
        <dbReference type="Pfam" id="PF00705"/>
    </source>
</evidence>
<dbReference type="PANTHER" id="PTHR11352:SF0">
    <property type="entry name" value="PROLIFERATING CELL NUCLEAR ANTIGEN"/>
    <property type="match status" value="1"/>
</dbReference>
<evidence type="ECO:0000256" key="1">
    <source>
        <dbReference type="ARBA" id="ARBA00023125"/>
    </source>
</evidence>
<dbReference type="Pfam" id="PF00705">
    <property type="entry name" value="PCNA_N"/>
    <property type="match status" value="1"/>
</dbReference>
<feature type="non-terminal residue" evidence="3">
    <location>
        <position position="146"/>
    </location>
</feature>
<dbReference type="InterPro" id="IPR046938">
    <property type="entry name" value="DNA_clamp_sf"/>
</dbReference>
<comment type="caution">
    <text evidence="3">The sequence shown here is derived from an EMBL/GenBank/DDBJ whole genome shotgun (WGS) entry which is preliminary data.</text>
</comment>
<dbReference type="PROSITE" id="PS01251">
    <property type="entry name" value="PCNA_1"/>
    <property type="match status" value="1"/>
</dbReference>
<dbReference type="GO" id="GO:0030337">
    <property type="term" value="F:DNA polymerase processivity factor activity"/>
    <property type="evidence" value="ECO:0007669"/>
    <property type="project" value="InterPro"/>
</dbReference>
<dbReference type="GO" id="GO:0006275">
    <property type="term" value="P:regulation of DNA replication"/>
    <property type="evidence" value="ECO:0007669"/>
    <property type="project" value="InterPro"/>
</dbReference>
<name>X1Q9N5_9ZZZZ</name>
<feature type="domain" description="Proliferating cell nuclear antigen PCNA N-terminal" evidence="2">
    <location>
        <begin position="1"/>
        <end position="111"/>
    </location>
</feature>
<dbReference type="CDD" id="cd00577">
    <property type="entry name" value="PCNA"/>
    <property type="match status" value="1"/>
</dbReference>
<dbReference type="InterPro" id="IPR000730">
    <property type="entry name" value="Pr_cel_nuc_antig"/>
</dbReference>
<accession>X1Q9N5</accession>
<dbReference type="Gene3D" id="3.70.10.10">
    <property type="match status" value="1"/>
</dbReference>
<dbReference type="GO" id="GO:0003677">
    <property type="term" value="F:DNA binding"/>
    <property type="evidence" value="ECO:0007669"/>
    <property type="project" value="UniProtKB-KW"/>
</dbReference>
<dbReference type="GO" id="GO:0006272">
    <property type="term" value="P:leading strand elongation"/>
    <property type="evidence" value="ECO:0007669"/>
    <property type="project" value="TreeGrafter"/>
</dbReference>
<sequence length="146" mass="16112">MVSARMADSKIWKTCVGAMVNLIDEAAFKFTPEGIKMKAMDPSHVALLDFELPASVFEEYKVKQPTTLGIGLTEMNKILARAKAEDELTIELDEEKNRLALTFKGVSTRRLSLPLIDVREAELPEPKLQFTATADVVAGGDSGWIE</sequence>
<keyword evidence="1" id="KW-0238">DNA-binding</keyword>
<organism evidence="3">
    <name type="scientific">marine sediment metagenome</name>
    <dbReference type="NCBI Taxonomy" id="412755"/>
    <lineage>
        <taxon>unclassified sequences</taxon>
        <taxon>metagenomes</taxon>
        <taxon>ecological metagenomes</taxon>
    </lineage>
</organism>
<dbReference type="AlphaFoldDB" id="X1Q9N5"/>
<proteinExistence type="predicted"/>
<gene>
    <name evidence="3" type="ORF">S06H3_50036</name>
</gene>
<evidence type="ECO:0000313" key="3">
    <source>
        <dbReference type="EMBL" id="GAI39959.1"/>
    </source>
</evidence>
<dbReference type="PRINTS" id="PR00339">
    <property type="entry name" value="PCNACYCLIN"/>
</dbReference>
<reference evidence="3" key="1">
    <citation type="journal article" date="2014" name="Front. Microbiol.">
        <title>High frequency of phylogenetically diverse reductive dehalogenase-homologous genes in deep subseafloor sedimentary metagenomes.</title>
        <authorList>
            <person name="Kawai M."/>
            <person name="Futagami T."/>
            <person name="Toyoda A."/>
            <person name="Takaki Y."/>
            <person name="Nishi S."/>
            <person name="Hori S."/>
            <person name="Arai W."/>
            <person name="Tsubouchi T."/>
            <person name="Morono Y."/>
            <person name="Uchiyama I."/>
            <person name="Ito T."/>
            <person name="Fujiyama A."/>
            <person name="Inagaki F."/>
            <person name="Takami H."/>
        </authorList>
    </citation>
    <scope>NUCLEOTIDE SEQUENCE</scope>
    <source>
        <strain evidence="3">Expedition CK06-06</strain>
    </source>
</reference>
<dbReference type="PANTHER" id="PTHR11352">
    <property type="entry name" value="PROLIFERATING CELL NUCLEAR ANTIGEN"/>
    <property type="match status" value="1"/>
</dbReference>